<dbReference type="PANTHER" id="PTHR47349">
    <property type="entry name" value="CHROMOSOME 8, WHOLE GENOME SHOTGUN SEQUENCE"/>
    <property type="match status" value="1"/>
</dbReference>
<feature type="compositionally biased region" description="Polar residues" evidence="1">
    <location>
        <begin position="584"/>
        <end position="603"/>
    </location>
</feature>
<dbReference type="PANTHER" id="PTHR47349:SF1">
    <property type="entry name" value="AER328WP"/>
    <property type="match status" value="1"/>
</dbReference>
<feature type="region of interest" description="Disordered" evidence="1">
    <location>
        <begin position="616"/>
        <end position="645"/>
    </location>
</feature>
<evidence type="ECO:0000256" key="1">
    <source>
        <dbReference type="SAM" id="MobiDB-lite"/>
    </source>
</evidence>
<feature type="compositionally biased region" description="Low complexity" evidence="1">
    <location>
        <begin position="182"/>
        <end position="193"/>
    </location>
</feature>
<feature type="domain" description="YMC020W-like alpha/beta hydrolase" evidence="2">
    <location>
        <begin position="891"/>
        <end position="1008"/>
    </location>
</feature>
<dbReference type="InterPro" id="IPR058934">
    <property type="entry name" value="YMC020W-like"/>
</dbReference>
<dbReference type="Pfam" id="PF26147">
    <property type="entry name" value="AB_HYDROLASE_YMC0-YMC35"/>
    <property type="match status" value="2"/>
</dbReference>
<feature type="compositionally biased region" description="Polar residues" evidence="1">
    <location>
        <begin position="12"/>
        <end position="32"/>
    </location>
</feature>
<evidence type="ECO:0000259" key="2">
    <source>
        <dbReference type="Pfam" id="PF26147"/>
    </source>
</evidence>
<feature type="region of interest" description="Disordered" evidence="1">
    <location>
        <begin position="1"/>
        <end position="32"/>
    </location>
</feature>
<name>A0ABP1CP61_9APHY</name>
<organism evidence="3 4">
    <name type="scientific">Somion occarium</name>
    <dbReference type="NCBI Taxonomy" id="3059160"/>
    <lineage>
        <taxon>Eukaryota</taxon>
        <taxon>Fungi</taxon>
        <taxon>Dikarya</taxon>
        <taxon>Basidiomycota</taxon>
        <taxon>Agaricomycotina</taxon>
        <taxon>Agaricomycetes</taxon>
        <taxon>Polyporales</taxon>
        <taxon>Cerrenaceae</taxon>
        <taxon>Somion</taxon>
    </lineage>
</organism>
<dbReference type="InterPro" id="IPR058933">
    <property type="entry name" value="YMC020W-like_ab_hydrolase"/>
</dbReference>
<evidence type="ECO:0000313" key="4">
    <source>
        <dbReference type="Proteomes" id="UP001497453"/>
    </source>
</evidence>
<feature type="compositionally biased region" description="Basic residues" evidence="1">
    <location>
        <begin position="1"/>
        <end position="11"/>
    </location>
</feature>
<gene>
    <name evidence="3" type="ORF">GFSPODELE1_LOCUS1684</name>
</gene>
<dbReference type="Proteomes" id="UP001497453">
    <property type="component" value="Chromosome 10"/>
</dbReference>
<feature type="compositionally biased region" description="Polar residues" evidence="1">
    <location>
        <begin position="351"/>
        <end position="412"/>
    </location>
</feature>
<keyword evidence="4" id="KW-1185">Reference proteome</keyword>
<feature type="compositionally biased region" description="Low complexity" evidence="1">
    <location>
        <begin position="777"/>
        <end position="794"/>
    </location>
</feature>
<feature type="region of interest" description="Disordered" evidence="1">
    <location>
        <begin position="460"/>
        <end position="556"/>
    </location>
</feature>
<feature type="region of interest" description="Disordered" evidence="1">
    <location>
        <begin position="584"/>
        <end position="604"/>
    </location>
</feature>
<feature type="compositionally biased region" description="Polar residues" evidence="1">
    <location>
        <begin position="460"/>
        <end position="470"/>
    </location>
</feature>
<feature type="compositionally biased region" description="Polar residues" evidence="1">
    <location>
        <begin position="247"/>
        <end position="264"/>
    </location>
</feature>
<sequence>MSSTARSKRTPQWRSLSSSNKPKPATSVSLIFAQPQQGAPLRSAVENLPAVGIDDSASFMSEMPRKRERLQSISSAVTLGDQSPPSKEESGSIHKRSRVASIASGSVDPPMEQTTANAEVQGIDVNMNISESPVSDTIMDKPMSDSPETSPIPLVPPETTSTLSVPLPLQETARNEPPTASPPSRSWFSSFSRSKGKEKVSTMSNPVPISTEVPASSVLASQDDQEENRLSSPETGTHALADLGPSQKESTSPTSEETVVPSSVDTHRTKPVSQQLTRAASNAASVSSVDDEVPRPKIWSDSGSTEAAAMSPPSQNTADHKPSINSSSPPTTSGFMLRLPLLGRPKMPLSQVVSAAAGTQSETSNTEPVPSASDSQALKNMSAESETPEPSNQGGLVNRTIPQDPSDQSTPIVSDHAEQESTPIARSPDETLQQSRQDGSTPSYSWWDYLGLGGNSVGANTVDTSATPTAAQEDAPATDGVPQGSAMTDTLPKPESCPELHVMPATLESITPQQTTTIHTGGTGSETEVPNSPPSDLAQPKTDAAPLETRDRPASLFSSETAKAQGSVWYTPWSWYYGAPAPASTSGIGSEPTTAVDSQSEAITKTESEMVKEEALARDESIHPQIAPQSPEEITSPMEVPNPIESSIATNRSGWASFFMSRALLVKSITNESKDRDENGMEVMNIDDDDEQQVEGTYGAPQSPVTSVTITTTREVTVQPRQQAVPAPVSPPGSPTKPQPSKQREAKKPSSPALPLTNSESIKKEASKPKPVPPRTVSPAPSQKSSKSSPVLPSRIQQPNLVLPTWGDTFHTHPRSYVPPPPKPSKSKLSKTLSFVSHALFASEGPSHGSAKGKEREHMQPEILTFGQELPKALGVLSQTMDSGVLNGDCRVVVIGVAGWSPGAVTRTIAGGLPSSSGKFVDMTCSALERFEQQHDIRFQKITKIPLEGDGTIARKVTKVHAHLLSKPEWIEDLHLADVIFIAAHSQGSIVSIHLLDKLIREGHILTPRNIDILTSTAALIAPGGAIPASTSRTQRICCLALCGIHLGPLRYLKTSSLLQPYIQYFENAAARELFDFQDTESKLSKDYINALRTIMDHGAKTVYVASLNDQVVPIYSGLFTAASHPRILRALYIDGDAYHSSDFLSNLLVLLIRIRNAGLSDSGLLAHLSEATAGTLSGVGHSTAYEELATFSLAVDYLFLTNDGGDSREDLVVDSFNAVNEQNDYEIPWSLRDMIADDRVAQFFAKEFSQLRDAFDDWAPKTTILRDIKRKLQPIQRLSTIKRGSFIRPARCVSRIGRIHSLVS</sequence>
<feature type="domain" description="YMC020W-like alpha/beta hydrolase" evidence="2">
    <location>
        <begin position="1032"/>
        <end position="1238"/>
    </location>
</feature>
<feature type="compositionally biased region" description="Polar residues" evidence="1">
    <location>
        <begin position="71"/>
        <end position="85"/>
    </location>
</feature>
<feature type="compositionally biased region" description="Pro residues" evidence="1">
    <location>
        <begin position="728"/>
        <end position="738"/>
    </location>
</feature>
<feature type="compositionally biased region" description="Low complexity" evidence="1">
    <location>
        <begin position="509"/>
        <end position="528"/>
    </location>
</feature>
<feature type="compositionally biased region" description="Low complexity" evidence="1">
    <location>
        <begin position="705"/>
        <end position="727"/>
    </location>
</feature>
<feature type="region of interest" description="Disordered" evidence="1">
    <location>
        <begin position="59"/>
        <end position="441"/>
    </location>
</feature>
<feature type="region of interest" description="Disordered" evidence="1">
    <location>
        <begin position="669"/>
        <end position="797"/>
    </location>
</feature>
<protein>
    <recommendedName>
        <fullName evidence="2">YMC020W-like alpha/beta hydrolase domain-containing protein</fullName>
    </recommendedName>
</protein>
<evidence type="ECO:0000313" key="3">
    <source>
        <dbReference type="EMBL" id="CAL1697488.1"/>
    </source>
</evidence>
<accession>A0ABP1CP61</accession>
<reference evidence="4" key="1">
    <citation type="submission" date="2024-04" db="EMBL/GenBank/DDBJ databases">
        <authorList>
            <person name="Shaw F."/>
            <person name="Minotto A."/>
        </authorList>
    </citation>
    <scope>NUCLEOTIDE SEQUENCE [LARGE SCALE GENOMIC DNA]</scope>
</reference>
<proteinExistence type="predicted"/>
<feature type="compositionally biased region" description="Low complexity" evidence="1">
    <location>
        <begin position="279"/>
        <end position="288"/>
    </location>
</feature>
<feature type="compositionally biased region" description="Polar residues" evidence="1">
    <location>
        <begin position="420"/>
        <end position="441"/>
    </location>
</feature>
<dbReference type="EMBL" id="OZ037953">
    <property type="protein sequence ID" value="CAL1697488.1"/>
    <property type="molecule type" value="Genomic_DNA"/>
</dbReference>